<dbReference type="Gene3D" id="3.10.20.30">
    <property type="match status" value="1"/>
</dbReference>
<gene>
    <name evidence="12" type="primary">paaE</name>
    <name evidence="12" type="ORF">RQP53_21020</name>
</gene>
<dbReference type="CDD" id="cd06214">
    <property type="entry name" value="PA_degradation_oxidoreductase_like"/>
    <property type="match status" value="1"/>
</dbReference>
<dbReference type="InterPro" id="IPR001041">
    <property type="entry name" value="2Fe-2S_ferredoxin-type"/>
</dbReference>
<dbReference type="GO" id="GO:0097266">
    <property type="term" value="F:phenylacetyl-CoA 1,2-epoxidase activity"/>
    <property type="evidence" value="ECO:0007669"/>
    <property type="project" value="UniProtKB-EC"/>
</dbReference>
<dbReference type="Gene3D" id="2.40.30.10">
    <property type="entry name" value="Translation factors"/>
    <property type="match status" value="1"/>
</dbReference>
<dbReference type="RefSeq" id="WP_315652656.1">
    <property type="nucleotide sequence ID" value="NZ_JAVXZY010000011.1"/>
</dbReference>
<evidence type="ECO:0000256" key="3">
    <source>
        <dbReference type="ARBA" id="ARBA00022714"/>
    </source>
</evidence>
<keyword evidence="4" id="KW-0479">Metal-binding</keyword>
<evidence type="ECO:0000256" key="6">
    <source>
        <dbReference type="ARBA" id="ARBA00023002"/>
    </source>
</evidence>
<evidence type="ECO:0000256" key="1">
    <source>
        <dbReference type="ARBA" id="ARBA00001974"/>
    </source>
</evidence>
<dbReference type="PROSITE" id="PS51384">
    <property type="entry name" value="FAD_FR"/>
    <property type="match status" value="1"/>
</dbReference>
<sequence length="359" mass="39830">MSLNFHPLRVREVRPDTEEAVIVSFDVPAEQRELFKFTQGQYLTLRADVNGEDLRRSYSICAGVDDGELRVGVRKVLGGRFSNWVNSELKAGDVIQVFPPQGRFFVPVDAQAERHYLGIAGGSGITPILSIMKTVLAREPGSRFTLIYGNRRQASTMFKEEIEDLKNRYLTRVSLHHVFSDEHVDSPLMAGMLNRDKIAEYLGALIDPAGISEAFICGPYQVNDEAEAALLAAGVAQERIHIERFGTPEMQQGKPAPHEARPEDADNARIVLIRDGLAREFDFSKNDPSLLDAAARAGLEVPFSCKSGVCSTCRCKLIEGQVRMDKNFALEKHEVAAGFILSCQAHALTPRVVISFDER</sequence>
<keyword evidence="3" id="KW-0001">2Fe-2S</keyword>
<comment type="cofactor">
    <cofactor evidence="1">
        <name>FAD</name>
        <dbReference type="ChEBI" id="CHEBI:57692"/>
    </cofactor>
</comment>
<dbReference type="InterPro" id="IPR001709">
    <property type="entry name" value="Flavoprot_Pyr_Nucl_cyt_Rdtase"/>
</dbReference>
<dbReference type="PROSITE" id="PS51085">
    <property type="entry name" value="2FE2S_FER_2"/>
    <property type="match status" value="1"/>
</dbReference>
<dbReference type="InterPro" id="IPR001433">
    <property type="entry name" value="OxRdtase_FAD/NAD-bd"/>
</dbReference>
<keyword evidence="5" id="KW-0274">FAD</keyword>
<name>A0ABU3PGQ8_9BURK</name>
<accession>A0ABU3PGQ8</accession>
<evidence type="ECO:0000259" key="11">
    <source>
        <dbReference type="PROSITE" id="PS51384"/>
    </source>
</evidence>
<dbReference type="PROSITE" id="PS00197">
    <property type="entry name" value="2FE2S_FER_1"/>
    <property type="match status" value="1"/>
</dbReference>
<dbReference type="Gene3D" id="3.40.50.80">
    <property type="entry name" value="Nucleotide-binding domain of ferredoxin-NADP reductase (FNR) module"/>
    <property type="match status" value="1"/>
</dbReference>
<proteinExistence type="predicted"/>
<keyword evidence="7" id="KW-0408">Iron</keyword>
<evidence type="ECO:0000313" key="13">
    <source>
        <dbReference type="Proteomes" id="UP001246372"/>
    </source>
</evidence>
<evidence type="ECO:0000259" key="10">
    <source>
        <dbReference type="PROSITE" id="PS51085"/>
    </source>
</evidence>
<evidence type="ECO:0000256" key="8">
    <source>
        <dbReference type="ARBA" id="ARBA00023014"/>
    </source>
</evidence>
<evidence type="ECO:0000256" key="2">
    <source>
        <dbReference type="ARBA" id="ARBA00022630"/>
    </source>
</evidence>
<dbReference type="PRINTS" id="PR00371">
    <property type="entry name" value="FPNCR"/>
</dbReference>
<dbReference type="PRINTS" id="PR00410">
    <property type="entry name" value="PHEHYDRXLASE"/>
</dbReference>
<reference evidence="12" key="1">
    <citation type="submission" date="2023-09" db="EMBL/GenBank/DDBJ databases">
        <title>Paucibacter sp. APW11 Genome sequencing and assembly.</title>
        <authorList>
            <person name="Kim I."/>
        </authorList>
    </citation>
    <scope>NUCLEOTIDE SEQUENCE</scope>
    <source>
        <strain evidence="12">APW11</strain>
    </source>
</reference>
<keyword evidence="6 12" id="KW-0560">Oxidoreductase</keyword>
<dbReference type="Proteomes" id="UP001246372">
    <property type="component" value="Unassembled WGS sequence"/>
</dbReference>
<dbReference type="EC" id="1.14.13.149" evidence="12"/>
<dbReference type="PANTHER" id="PTHR47354:SF8">
    <property type="entry name" value="1,2-PHENYLACETYL-COA EPOXIDASE, SUBUNIT E"/>
    <property type="match status" value="1"/>
</dbReference>
<dbReference type="EMBL" id="JAVXZY010000011">
    <property type="protein sequence ID" value="MDT9001772.1"/>
    <property type="molecule type" value="Genomic_DNA"/>
</dbReference>
<dbReference type="InterPro" id="IPR006058">
    <property type="entry name" value="2Fe2S_fd_BS"/>
</dbReference>
<dbReference type="InterPro" id="IPR012675">
    <property type="entry name" value="Beta-grasp_dom_sf"/>
</dbReference>
<dbReference type="SUPFAM" id="SSF54292">
    <property type="entry name" value="2Fe-2S ferredoxin-like"/>
    <property type="match status" value="1"/>
</dbReference>
<protein>
    <submittedName>
        <fullName evidence="12">1,2-phenylacetyl-CoA epoxidase subunit PaaE</fullName>
        <ecNumber evidence="12">1.14.13.149</ecNumber>
    </submittedName>
</protein>
<dbReference type="Pfam" id="PF00970">
    <property type="entry name" value="FAD_binding_6"/>
    <property type="match status" value="1"/>
</dbReference>
<organism evidence="12 13">
    <name type="scientific">Roseateles aquae</name>
    <dbReference type="NCBI Taxonomy" id="3077235"/>
    <lineage>
        <taxon>Bacteria</taxon>
        <taxon>Pseudomonadati</taxon>
        <taxon>Pseudomonadota</taxon>
        <taxon>Betaproteobacteria</taxon>
        <taxon>Burkholderiales</taxon>
        <taxon>Sphaerotilaceae</taxon>
        <taxon>Roseateles</taxon>
    </lineage>
</organism>
<dbReference type="InterPro" id="IPR050415">
    <property type="entry name" value="MRET"/>
</dbReference>
<dbReference type="SUPFAM" id="SSF52343">
    <property type="entry name" value="Ferredoxin reductase-like, C-terminal NADP-linked domain"/>
    <property type="match status" value="1"/>
</dbReference>
<dbReference type="InterPro" id="IPR036010">
    <property type="entry name" value="2Fe-2S_ferredoxin-like_sf"/>
</dbReference>
<evidence type="ECO:0000256" key="4">
    <source>
        <dbReference type="ARBA" id="ARBA00022723"/>
    </source>
</evidence>
<dbReference type="Pfam" id="PF00111">
    <property type="entry name" value="Fer2"/>
    <property type="match status" value="1"/>
</dbReference>
<feature type="domain" description="2Fe-2S ferredoxin-type" evidence="10">
    <location>
        <begin position="268"/>
        <end position="359"/>
    </location>
</feature>
<dbReference type="InterPro" id="IPR008333">
    <property type="entry name" value="Cbr1-like_FAD-bd_dom"/>
</dbReference>
<evidence type="ECO:0000256" key="7">
    <source>
        <dbReference type="ARBA" id="ARBA00023004"/>
    </source>
</evidence>
<evidence type="ECO:0000313" key="12">
    <source>
        <dbReference type="EMBL" id="MDT9001772.1"/>
    </source>
</evidence>
<dbReference type="InterPro" id="IPR039261">
    <property type="entry name" value="FNR_nucleotide-bd"/>
</dbReference>
<evidence type="ECO:0000256" key="9">
    <source>
        <dbReference type="ARBA" id="ARBA00034078"/>
    </source>
</evidence>
<dbReference type="Pfam" id="PF00175">
    <property type="entry name" value="NAD_binding_1"/>
    <property type="match status" value="1"/>
</dbReference>
<comment type="caution">
    <text evidence="12">The sequence shown here is derived from an EMBL/GenBank/DDBJ whole genome shotgun (WGS) entry which is preliminary data.</text>
</comment>
<keyword evidence="2" id="KW-0285">Flavoprotein</keyword>
<keyword evidence="8" id="KW-0411">Iron-sulfur</keyword>
<dbReference type="CDD" id="cd00207">
    <property type="entry name" value="fer2"/>
    <property type="match status" value="1"/>
</dbReference>
<dbReference type="NCBIfam" id="TIGR02160">
    <property type="entry name" value="PA_CoA_Oxy5"/>
    <property type="match status" value="1"/>
</dbReference>
<evidence type="ECO:0000256" key="5">
    <source>
        <dbReference type="ARBA" id="ARBA00022827"/>
    </source>
</evidence>
<dbReference type="InterPro" id="IPR017938">
    <property type="entry name" value="Riboflavin_synthase-like_b-brl"/>
</dbReference>
<comment type="cofactor">
    <cofactor evidence="9">
        <name>[2Fe-2S] cluster</name>
        <dbReference type="ChEBI" id="CHEBI:190135"/>
    </cofactor>
</comment>
<dbReference type="SUPFAM" id="SSF63380">
    <property type="entry name" value="Riboflavin synthase domain-like"/>
    <property type="match status" value="1"/>
</dbReference>
<keyword evidence="13" id="KW-1185">Reference proteome</keyword>
<feature type="domain" description="FAD-binding FR-type" evidence="11">
    <location>
        <begin position="3"/>
        <end position="107"/>
    </location>
</feature>
<dbReference type="InterPro" id="IPR017927">
    <property type="entry name" value="FAD-bd_FR_type"/>
</dbReference>
<dbReference type="InterPro" id="IPR011884">
    <property type="entry name" value="PaaE"/>
</dbReference>
<dbReference type="PANTHER" id="PTHR47354">
    <property type="entry name" value="NADH OXIDOREDUCTASE HCR"/>
    <property type="match status" value="1"/>
</dbReference>